<dbReference type="AlphaFoldDB" id="A0A328Q827"/>
<evidence type="ECO:0000313" key="1">
    <source>
        <dbReference type="EMBL" id="RAP03836.1"/>
    </source>
</evidence>
<protein>
    <recommendedName>
        <fullName evidence="3">Proteasome endopeptidase complex</fullName>
    </recommendedName>
</protein>
<reference evidence="1 2" key="1">
    <citation type="submission" date="2017-05" db="EMBL/GenBank/DDBJ databases">
        <title>Host range expansion of the Methanosphaera genus to humans and monogastric animals involves recent and extensive reduction in genome content.</title>
        <authorList>
            <person name="Hoedt E.C."/>
            <person name="Volmer J.G."/>
            <person name="Parks D.H."/>
            <person name="Rosewarne C.P."/>
            <person name="Denman S.E."/>
            <person name="Mcsweeney C.S."/>
            <person name="O Cuiv P."/>
            <person name="Hugenholtz P."/>
            <person name="Tyson G.W."/>
            <person name="Morrison M."/>
        </authorList>
    </citation>
    <scope>NUCLEOTIDE SEQUENCE [LARGE SCALE GENOMIC DNA]</scope>
    <source>
        <strain evidence="1 2">PA5</strain>
    </source>
</reference>
<gene>
    <name evidence="1" type="ORF">CA615_00155</name>
</gene>
<dbReference type="SUPFAM" id="SSF56235">
    <property type="entry name" value="N-terminal nucleophile aminohydrolases (Ntn hydrolases)"/>
    <property type="match status" value="1"/>
</dbReference>
<proteinExistence type="predicted"/>
<dbReference type="Proteomes" id="UP000248557">
    <property type="component" value="Unassembled WGS sequence"/>
</dbReference>
<dbReference type="Gene3D" id="3.60.20.10">
    <property type="entry name" value="Glutamine Phosphoribosylpyrophosphate, subunit 1, domain 1"/>
    <property type="match status" value="1"/>
</dbReference>
<evidence type="ECO:0008006" key="3">
    <source>
        <dbReference type="Google" id="ProtNLM"/>
    </source>
</evidence>
<evidence type="ECO:0000313" key="2">
    <source>
        <dbReference type="Proteomes" id="UP000248557"/>
    </source>
</evidence>
<dbReference type="InterPro" id="IPR029055">
    <property type="entry name" value="Ntn_hydrolases_N"/>
</dbReference>
<sequence>MTLIISITTPNGIIMASDSRQTLKNPKQMTRISTNYANKLFAVNERIIVGTAGMAFFADETGVQRSVSTYVNDFCNTKYLNNMSVKDVATELHSYINSKYPWKKQLEASAQQFKLDAQSKGLNILSLETKDNVVEFKVKHPNGMIETGNISVEPINLLISGFNTDGSFETYESISPGNIQVKRETDNYGCTWIGQGDVVSRMILGYDAKIFNTSLFQRISSTTSQQDIIKQLQGLEYNIPWPLLTLQDAVDLAVFLIKSTSIIQRYADGITMDGGDIQGVGGPIDVAIITRKDGINWIKQKQVIYPSFD</sequence>
<accession>A0A328Q827</accession>
<dbReference type="RefSeq" id="WP_112149226.1">
    <property type="nucleotide sequence ID" value="NZ_NGJK01000004.1"/>
</dbReference>
<name>A0A328Q827_9EURY</name>
<comment type="caution">
    <text evidence="1">The sequence shown here is derived from an EMBL/GenBank/DDBJ whole genome shotgun (WGS) entry which is preliminary data.</text>
</comment>
<organism evidence="1 2">
    <name type="scientific">Methanosphaera stadtmanae</name>
    <dbReference type="NCBI Taxonomy" id="2317"/>
    <lineage>
        <taxon>Archaea</taxon>
        <taxon>Methanobacteriati</taxon>
        <taxon>Methanobacteriota</taxon>
        <taxon>Methanomada group</taxon>
        <taxon>Methanobacteria</taxon>
        <taxon>Methanobacteriales</taxon>
        <taxon>Methanobacteriaceae</taxon>
        <taxon>Methanosphaera</taxon>
    </lineage>
</organism>
<dbReference type="EMBL" id="NGJK01000004">
    <property type="protein sequence ID" value="RAP03836.1"/>
    <property type="molecule type" value="Genomic_DNA"/>
</dbReference>